<dbReference type="Proteomes" id="UP000010809">
    <property type="component" value="Chromosome"/>
</dbReference>
<dbReference type="Pfam" id="PF21419">
    <property type="entry name" value="RoxA-like_Cyt-c"/>
    <property type="match status" value="1"/>
</dbReference>
<dbReference type="Gene3D" id="1.10.760.10">
    <property type="entry name" value="Cytochrome c-like domain"/>
    <property type="match status" value="1"/>
</dbReference>
<dbReference type="GO" id="GO:0004130">
    <property type="term" value="F:cytochrome-c peroxidase activity"/>
    <property type="evidence" value="ECO:0007669"/>
    <property type="project" value="TreeGrafter"/>
</dbReference>
<feature type="chain" id="PRO_5003941192" description="Cytochrome c domain-containing protein" evidence="5">
    <location>
        <begin position="22"/>
        <end position="471"/>
    </location>
</feature>
<name>L0DYN6_THIND</name>
<keyword evidence="2 4" id="KW-0479">Metal-binding</keyword>
<accession>L0DYN6</accession>
<dbReference type="PROSITE" id="PS51007">
    <property type="entry name" value="CYTC"/>
    <property type="match status" value="1"/>
</dbReference>
<dbReference type="KEGG" id="tni:TVNIR_2432"/>
<evidence type="ECO:0000256" key="5">
    <source>
        <dbReference type="SAM" id="SignalP"/>
    </source>
</evidence>
<dbReference type="eggNOG" id="COG1858">
    <property type="taxonomic scope" value="Bacteria"/>
</dbReference>
<keyword evidence="3 4" id="KW-0408">Iron</keyword>
<evidence type="ECO:0000313" key="7">
    <source>
        <dbReference type="EMBL" id="AGA34075.1"/>
    </source>
</evidence>
<dbReference type="PROSITE" id="PS51257">
    <property type="entry name" value="PROKAR_LIPOPROTEIN"/>
    <property type="match status" value="1"/>
</dbReference>
<evidence type="ECO:0000256" key="1">
    <source>
        <dbReference type="ARBA" id="ARBA00022617"/>
    </source>
</evidence>
<keyword evidence="5" id="KW-0732">Signal</keyword>
<evidence type="ECO:0000256" key="3">
    <source>
        <dbReference type="ARBA" id="ARBA00023004"/>
    </source>
</evidence>
<dbReference type="PANTHER" id="PTHR30600">
    <property type="entry name" value="CYTOCHROME C PEROXIDASE-RELATED"/>
    <property type="match status" value="1"/>
</dbReference>
<evidence type="ECO:0000313" key="8">
    <source>
        <dbReference type="Proteomes" id="UP000010809"/>
    </source>
</evidence>
<sequence length="471" mass="51210">MNTTDWKILVFLGLASFAVLACGSDAPKPPAVTIAEPGPIPASAQRPGDPDAGYHTLVNRGYVSCGIPVEAFQASPAPTEPGHSLPGREGLNAELPHAFNATVNADGVELVVSNCLTCHAADFEGELVVGLGNAFLDFTSDPAVWAEAFGAFVDDGPAAAAWAKWADRVGAIAPYMITNTVGVNPAPNLTMALIAHRDPDTLAWNDEPRLAPPPREPLPTKVPPWWRMQHKHAMFHHGAGRGDHVRFMMMKSLVCTDDLEEAREIDRWFADVRAFIASLEPPEFPFEIDRTLAKTGSAVFERHCAACHGTYDDSPTYPNLIVDLETVGTDPAYARQAVEADRFLSWFNGSFYGQGAEAKPALGYVAPPLDGVWATAPYLHNGSVPSITALFDSDSRPTFWRLQTDPPVYDPKTLGWRYQELPHGKDGAADPKEAKAIYDTTRHGYGNAGHRFGDSLDPDERRALIEYLKTL</sequence>
<dbReference type="InterPro" id="IPR036909">
    <property type="entry name" value="Cyt_c-like_dom_sf"/>
</dbReference>
<evidence type="ECO:0000256" key="4">
    <source>
        <dbReference type="PROSITE-ProRule" id="PRU00433"/>
    </source>
</evidence>
<dbReference type="GO" id="GO:0020037">
    <property type="term" value="F:heme binding"/>
    <property type="evidence" value="ECO:0007669"/>
    <property type="project" value="InterPro"/>
</dbReference>
<protein>
    <recommendedName>
        <fullName evidence="6">Cytochrome c domain-containing protein</fullName>
    </recommendedName>
</protein>
<dbReference type="GO" id="GO:0046872">
    <property type="term" value="F:metal ion binding"/>
    <property type="evidence" value="ECO:0007669"/>
    <property type="project" value="UniProtKB-KW"/>
</dbReference>
<proteinExistence type="predicted"/>
<gene>
    <name evidence="7" type="ordered locus">TVNIR_2432</name>
</gene>
<feature type="signal peptide" evidence="5">
    <location>
        <begin position="1"/>
        <end position="21"/>
    </location>
</feature>
<dbReference type="STRING" id="1255043.TVNIR_2432"/>
<reference evidence="7" key="1">
    <citation type="submission" date="2015-12" db="EMBL/GenBank/DDBJ databases">
        <authorList>
            <person name="Tikhonova T.V."/>
            <person name="Pavlov A.R."/>
            <person name="Beletsky A.V."/>
            <person name="Mardanov A.V."/>
            <person name="Sorokin D.Y."/>
            <person name="Ravin N.V."/>
            <person name="Popov V.O."/>
        </authorList>
    </citation>
    <scope>NUCLEOTIDE SEQUENCE</scope>
    <source>
        <strain evidence="7">DSM 14787</strain>
    </source>
</reference>
<evidence type="ECO:0000256" key="2">
    <source>
        <dbReference type="ARBA" id="ARBA00022723"/>
    </source>
</evidence>
<feature type="domain" description="Cytochrome c" evidence="6">
    <location>
        <begin position="291"/>
        <end position="471"/>
    </location>
</feature>
<dbReference type="InterPro" id="IPR009056">
    <property type="entry name" value="Cyt_c-like_dom"/>
</dbReference>
<evidence type="ECO:0000259" key="6">
    <source>
        <dbReference type="PROSITE" id="PS51007"/>
    </source>
</evidence>
<keyword evidence="1 4" id="KW-0349">Heme</keyword>
<dbReference type="AlphaFoldDB" id="L0DYN6"/>
<keyword evidence="8" id="KW-1185">Reference proteome</keyword>
<dbReference type="RefSeq" id="WP_015259193.1">
    <property type="nucleotide sequence ID" value="NC_019902.2"/>
</dbReference>
<dbReference type="PANTHER" id="PTHR30600:SF9">
    <property type="entry name" value="BLR7738 PROTEIN"/>
    <property type="match status" value="1"/>
</dbReference>
<dbReference type="SUPFAM" id="SSF46626">
    <property type="entry name" value="Cytochrome c"/>
    <property type="match status" value="1"/>
</dbReference>
<dbReference type="GO" id="GO:0009055">
    <property type="term" value="F:electron transfer activity"/>
    <property type="evidence" value="ECO:0007669"/>
    <property type="project" value="InterPro"/>
</dbReference>
<dbReference type="PATRIC" id="fig|1255043.3.peg.2454"/>
<dbReference type="HOGENOM" id="CLU_038465_0_0_6"/>
<organism evidence="7 8">
    <name type="scientific">Thioalkalivibrio nitratireducens (strain DSM 14787 / UNIQEM 213 / ALEN2)</name>
    <dbReference type="NCBI Taxonomy" id="1255043"/>
    <lineage>
        <taxon>Bacteria</taxon>
        <taxon>Pseudomonadati</taxon>
        <taxon>Pseudomonadota</taxon>
        <taxon>Gammaproteobacteria</taxon>
        <taxon>Chromatiales</taxon>
        <taxon>Ectothiorhodospiraceae</taxon>
        <taxon>Thioalkalivibrio</taxon>
    </lineage>
</organism>
<dbReference type="EMBL" id="CP003989">
    <property type="protein sequence ID" value="AGA34075.1"/>
    <property type="molecule type" value="Genomic_DNA"/>
</dbReference>
<dbReference type="InterPro" id="IPR051395">
    <property type="entry name" value="Cytochrome_c_Peroxidase/MauG"/>
</dbReference>